<dbReference type="InterPro" id="IPR027417">
    <property type="entry name" value="P-loop_NTPase"/>
</dbReference>
<evidence type="ECO:0000256" key="1">
    <source>
        <dbReference type="ARBA" id="ARBA00022741"/>
    </source>
</evidence>
<dbReference type="GO" id="GO:0016787">
    <property type="term" value="F:hydrolase activity"/>
    <property type="evidence" value="ECO:0007669"/>
    <property type="project" value="UniProtKB-KW"/>
</dbReference>
<dbReference type="Pfam" id="PF13361">
    <property type="entry name" value="UvrD_C"/>
    <property type="match status" value="1"/>
</dbReference>
<dbReference type="PANTHER" id="PTHR11070">
    <property type="entry name" value="UVRD / RECB / PCRA DNA HELICASE FAMILY MEMBER"/>
    <property type="match status" value="1"/>
</dbReference>
<dbReference type="GO" id="GO:0000724">
    <property type="term" value="P:double-strand break repair via homologous recombination"/>
    <property type="evidence" value="ECO:0007669"/>
    <property type="project" value="TreeGrafter"/>
</dbReference>
<dbReference type="InterPro" id="IPR000212">
    <property type="entry name" value="DNA_helicase_UvrD/REP"/>
</dbReference>
<protein>
    <recommendedName>
        <fullName evidence="9">DNA helicase</fullName>
    </recommendedName>
</protein>
<evidence type="ECO:0000256" key="4">
    <source>
        <dbReference type="ARBA" id="ARBA00022840"/>
    </source>
</evidence>
<evidence type="ECO:0000256" key="2">
    <source>
        <dbReference type="ARBA" id="ARBA00022801"/>
    </source>
</evidence>
<evidence type="ECO:0000256" key="3">
    <source>
        <dbReference type="ARBA" id="ARBA00022806"/>
    </source>
</evidence>
<organism evidence="7 8">
    <name type="scientific">Alteromonas mediterranea</name>
    <dbReference type="NCBI Taxonomy" id="314275"/>
    <lineage>
        <taxon>Bacteria</taxon>
        <taxon>Pseudomonadati</taxon>
        <taxon>Pseudomonadota</taxon>
        <taxon>Gammaproteobacteria</taxon>
        <taxon>Alteromonadales</taxon>
        <taxon>Alteromonadaceae</taxon>
        <taxon>Alteromonas/Salinimonas group</taxon>
        <taxon>Alteromonas</taxon>
    </lineage>
</organism>
<dbReference type="InterPro" id="IPR014017">
    <property type="entry name" value="DNA_helicase_UvrD-like_C"/>
</dbReference>
<evidence type="ECO:0000313" key="7">
    <source>
        <dbReference type="EMBL" id="APD91909.1"/>
    </source>
</evidence>
<evidence type="ECO:0000259" key="6">
    <source>
        <dbReference type="Pfam" id="PF13361"/>
    </source>
</evidence>
<dbReference type="GO" id="GO:0005524">
    <property type="term" value="F:ATP binding"/>
    <property type="evidence" value="ECO:0007669"/>
    <property type="project" value="UniProtKB-KW"/>
</dbReference>
<evidence type="ECO:0000313" key="8">
    <source>
        <dbReference type="Proteomes" id="UP000182101"/>
    </source>
</evidence>
<name>A0AAC9NTM1_9ALTE</name>
<keyword evidence="1" id="KW-0547">Nucleotide-binding</keyword>
<keyword evidence="7" id="KW-0614">Plasmid</keyword>
<evidence type="ECO:0000259" key="5">
    <source>
        <dbReference type="Pfam" id="PF01443"/>
    </source>
</evidence>
<dbReference type="AlphaFoldDB" id="A0AAC9NTM1"/>
<proteinExistence type="predicted"/>
<dbReference type="GO" id="GO:0003677">
    <property type="term" value="F:DNA binding"/>
    <property type="evidence" value="ECO:0007669"/>
    <property type="project" value="InterPro"/>
</dbReference>
<reference evidence="7 8" key="1">
    <citation type="submission" date="2016-11" db="EMBL/GenBank/DDBJ databases">
        <title>Networking in microbes: conjugative elements and plasmids in the genus Alteromonas.</title>
        <authorList>
            <person name="Lopez-Perez M."/>
            <person name="Ramon-Marco N."/>
            <person name="Rodriguez-Valera F."/>
        </authorList>
    </citation>
    <scope>NUCLEOTIDE SEQUENCE [LARGE SCALE GENOMIC DNA]</scope>
    <source>
        <strain evidence="7 8">CP48</strain>
        <plasmid evidence="8">pamcp48-600</plasmid>
    </source>
</reference>
<accession>A0AAC9NTM1</accession>
<dbReference type="GO" id="GO:0031297">
    <property type="term" value="P:replication fork processing"/>
    <property type="evidence" value="ECO:0007669"/>
    <property type="project" value="TreeGrafter"/>
</dbReference>
<evidence type="ECO:0008006" key="9">
    <source>
        <dbReference type="Google" id="ProtNLM"/>
    </source>
</evidence>
<gene>
    <name evidence="7" type="ORF">BM524_18490</name>
</gene>
<dbReference type="Pfam" id="PF01443">
    <property type="entry name" value="Viral_helicase1"/>
    <property type="match status" value="1"/>
</dbReference>
<dbReference type="RefSeq" id="WP_071960519.1">
    <property type="nucleotide sequence ID" value="NZ_CP018025.1"/>
</dbReference>
<dbReference type="GO" id="GO:0043138">
    <property type="term" value="F:3'-5' DNA helicase activity"/>
    <property type="evidence" value="ECO:0007669"/>
    <property type="project" value="TreeGrafter"/>
</dbReference>
<keyword evidence="4" id="KW-0067">ATP-binding</keyword>
<feature type="domain" description="UvrD-like helicase C-terminal" evidence="6">
    <location>
        <begin position="405"/>
        <end position="464"/>
    </location>
</feature>
<dbReference type="InterPro" id="IPR027351">
    <property type="entry name" value="(+)RNA_virus_helicase_core_dom"/>
</dbReference>
<sequence>MSFTDAIINHDSDVINIAGVPGAGKTTEVINLAHRQSSKTFLYLSFGKENTANARRRMPNNVCCMSFHSFAYKQMGVSKARVVSHLGFSHYKSSLNSIGLSIQSPALLECISLLNELFCMSGVPLNQASTLLSNPSFPNLNKKDLSVALNAFIRLWNACWEDGSTLPITHDMYFKAYALSCKPIEYDYLVIDECQDLNSAMFELCLRLNTISPNLIMVRLGDPCQQLFGFRGSSEQFAMFGFDLTLSKTHRFGKTLCNLTNDFMSYQTVPHYTKIQSNSDHTKVSNYIGFNAILSHIENGRKQTVIAKYNISLWHMLKELALKGVKCSILGGVNKNEFNFLKQLYHVYCTGDKGAHGRLKGMTFERLKMKASINRDQEMLLSCKFIESIHDVGAQAFNVIENQLTDMKDADVMLTTVHQAKGLEFKHLVMMDDFDCARSGSHFLRLPKEEAYLIYTAMTRAKESISLPKSWGDVV</sequence>
<dbReference type="PANTHER" id="PTHR11070:SF30">
    <property type="entry name" value="F-BOX DNA HELICASE 1"/>
    <property type="match status" value="1"/>
</dbReference>
<feature type="domain" description="(+)RNA virus helicase C-terminal" evidence="5">
    <location>
        <begin position="166"/>
        <end position="283"/>
    </location>
</feature>
<keyword evidence="3" id="KW-0347">Helicase</keyword>
<dbReference type="SUPFAM" id="SSF52540">
    <property type="entry name" value="P-loop containing nucleoside triphosphate hydrolases"/>
    <property type="match status" value="1"/>
</dbReference>
<dbReference type="Proteomes" id="UP000182101">
    <property type="component" value="Plasmid pAMCP48-600"/>
</dbReference>
<dbReference type="EMBL" id="CP018025">
    <property type="protein sequence ID" value="APD91909.1"/>
    <property type="molecule type" value="Genomic_DNA"/>
</dbReference>
<dbReference type="Gene3D" id="3.40.50.300">
    <property type="entry name" value="P-loop containing nucleotide triphosphate hydrolases"/>
    <property type="match status" value="3"/>
</dbReference>
<geneLocation type="plasmid" evidence="8">
    <name>pamcp48-600</name>
</geneLocation>
<keyword evidence="2" id="KW-0378">Hydrolase</keyword>